<evidence type="ECO:0000313" key="2">
    <source>
        <dbReference type="Proteomes" id="UP000035337"/>
    </source>
</evidence>
<accession>A0A0G3WG17</accession>
<reference evidence="1 2" key="1">
    <citation type="submission" date="2014-09" db="EMBL/GenBank/DDBJ databases">
        <title>Complete genome sequence of Endomicrobium proavitum.</title>
        <authorList>
            <person name="Zheng H."/>
        </authorList>
    </citation>
    <scope>NUCLEOTIDE SEQUENCE [LARGE SCALE GENOMIC DNA]</scope>
    <source>
        <strain evidence="1 2">Rsa215</strain>
    </source>
</reference>
<gene>
    <name evidence="1" type="ORF">Epro_0187</name>
</gene>
<dbReference type="AlphaFoldDB" id="A0A0G3WG17"/>
<protein>
    <submittedName>
        <fullName evidence="1">Uncharacterized protein</fullName>
    </submittedName>
</protein>
<dbReference type="EMBL" id="CP009498">
    <property type="protein sequence ID" value="AKL97566.1"/>
    <property type="molecule type" value="Genomic_DNA"/>
</dbReference>
<sequence>MEAKIVMQKAEERIRIPIFFISGGVTDNSQRSSIKDAEIAFV</sequence>
<dbReference type="KEGG" id="epo:Epro_0187"/>
<name>A0A0G3WG17_9BACT</name>
<organism evidence="1 2">
    <name type="scientific">Endomicrobium proavitum</name>
    <dbReference type="NCBI Taxonomy" id="1408281"/>
    <lineage>
        <taxon>Bacteria</taxon>
        <taxon>Pseudomonadati</taxon>
        <taxon>Elusimicrobiota</taxon>
        <taxon>Endomicrobiia</taxon>
        <taxon>Endomicrobiales</taxon>
        <taxon>Endomicrobiaceae</taxon>
        <taxon>Endomicrobium</taxon>
    </lineage>
</organism>
<dbReference type="Proteomes" id="UP000035337">
    <property type="component" value="Chromosome"/>
</dbReference>
<proteinExistence type="predicted"/>
<dbReference type="STRING" id="1408281.Epro_0187"/>
<keyword evidence="2" id="KW-1185">Reference proteome</keyword>
<evidence type="ECO:0000313" key="1">
    <source>
        <dbReference type="EMBL" id="AKL97566.1"/>
    </source>
</evidence>